<sequence length="134" mass="14848">MATVVVLTSELVAPADETPAGAIWLSNLDIATRRGYTPTVYFYRPDGEPGFFTAEIIKNSLTRALAPFYPLAGRLGLDATGRLQVDSTGDGVVFMTVRSEYVLDDLMNDFVPCSEMATYSCFQSRRRPRRACYC</sequence>
<dbReference type="EMBL" id="LWDX02009631">
    <property type="protein sequence ID" value="OEL36281.1"/>
    <property type="molecule type" value="Genomic_DNA"/>
</dbReference>
<keyword evidence="2 4" id="KW-0808">Transferase</keyword>
<dbReference type="InterPro" id="IPR023213">
    <property type="entry name" value="CAT-like_dom_sf"/>
</dbReference>
<dbReference type="AlphaFoldDB" id="A0A1E5WFW6"/>
<dbReference type="Gene3D" id="3.30.559.10">
    <property type="entry name" value="Chloramphenicol acetyltransferase-like domain"/>
    <property type="match status" value="1"/>
</dbReference>
<dbReference type="STRING" id="888268.A0A1E5WFW6"/>
<dbReference type="GO" id="GO:0016747">
    <property type="term" value="F:acyltransferase activity, transferring groups other than amino-acyl groups"/>
    <property type="evidence" value="ECO:0007669"/>
    <property type="project" value="UniProtKB-ARBA"/>
</dbReference>
<evidence type="ECO:0000313" key="4">
    <source>
        <dbReference type="EMBL" id="OEL36281.1"/>
    </source>
</evidence>
<dbReference type="Pfam" id="PF02458">
    <property type="entry name" value="Transferase"/>
    <property type="match status" value="1"/>
</dbReference>
<dbReference type="OrthoDB" id="781390at2759"/>
<dbReference type="PANTHER" id="PTHR31642:SF56">
    <property type="entry name" value="PUTRESCINE HYDROXYCINNAMOYLTRANSFERASE 2"/>
    <property type="match status" value="1"/>
</dbReference>
<evidence type="ECO:0000256" key="1">
    <source>
        <dbReference type="ARBA" id="ARBA00009861"/>
    </source>
</evidence>
<organism evidence="4 5">
    <name type="scientific">Dichanthelium oligosanthes</name>
    <dbReference type="NCBI Taxonomy" id="888268"/>
    <lineage>
        <taxon>Eukaryota</taxon>
        <taxon>Viridiplantae</taxon>
        <taxon>Streptophyta</taxon>
        <taxon>Embryophyta</taxon>
        <taxon>Tracheophyta</taxon>
        <taxon>Spermatophyta</taxon>
        <taxon>Magnoliopsida</taxon>
        <taxon>Liliopsida</taxon>
        <taxon>Poales</taxon>
        <taxon>Poaceae</taxon>
        <taxon>PACMAD clade</taxon>
        <taxon>Panicoideae</taxon>
        <taxon>Panicodae</taxon>
        <taxon>Paniceae</taxon>
        <taxon>Dichantheliinae</taxon>
        <taxon>Dichanthelium</taxon>
    </lineage>
</organism>
<comment type="caution">
    <text evidence="4">The sequence shown here is derived from an EMBL/GenBank/DDBJ whole genome shotgun (WGS) entry which is preliminary data.</text>
</comment>
<name>A0A1E5WFW6_9POAL</name>
<dbReference type="InterPro" id="IPR050317">
    <property type="entry name" value="Plant_Fungal_Acyltransferase"/>
</dbReference>
<keyword evidence="5" id="KW-1185">Reference proteome</keyword>
<accession>A0A1E5WFW6</accession>
<keyword evidence="3" id="KW-0012">Acyltransferase</keyword>
<comment type="similarity">
    <text evidence="1">Belongs to the plant acyltransferase family.</text>
</comment>
<protein>
    <submittedName>
        <fullName evidence="4">Shikimate O-hydroxycinnamoyltransferase</fullName>
    </submittedName>
</protein>
<evidence type="ECO:0000256" key="3">
    <source>
        <dbReference type="ARBA" id="ARBA00023315"/>
    </source>
</evidence>
<reference evidence="4 5" key="1">
    <citation type="submission" date="2016-09" db="EMBL/GenBank/DDBJ databases">
        <title>The draft genome of Dichanthelium oligosanthes: A C3 panicoid grass species.</title>
        <authorList>
            <person name="Studer A.J."/>
            <person name="Schnable J.C."/>
            <person name="Brutnell T.P."/>
        </authorList>
    </citation>
    <scope>NUCLEOTIDE SEQUENCE [LARGE SCALE GENOMIC DNA]</scope>
    <source>
        <strain evidence="5">cv. Kellogg 1175</strain>
        <tissue evidence="4">Leaf</tissue>
    </source>
</reference>
<proteinExistence type="inferred from homology"/>
<gene>
    <name evidence="4" type="ORF">BAE44_0002701</name>
</gene>
<evidence type="ECO:0000256" key="2">
    <source>
        <dbReference type="ARBA" id="ARBA00022679"/>
    </source>
</evidence>
<evidence type="ECO:0000313" key="5">
    <source>
        <dbReference type="Proteomes" id="UP000095767"/>
    </source>
</evidence>
<dbReference type="Proteomes" id="UP000095767">
    <property type="component" value="Unassembled WGS sequence"/>
</dbReference>
<dbReference type="PANTHER" id="PTHR31642">
    <property type="entry name" value="TRICHOTHECENE 3-O-ACETYLTRANSFERASE"/>
    <property type="match status" value="1"/>
</dbReference>